<dbReference type="Pfam" id="PF11964">
    <property type="entry name" value="SpoIIAA-like"/>
    <property type="match status" value="1"/>
</dbReference>
<reference evidence="1 2" key="1">
    <citation type="submission" date="2016-11" db="EMBL/GenBank/DDBJ databases">
        <authorList>
            <person name="Jaros S."/>
            <person name="Januszkiewicz K."/>
            <person name="Wedrychowicz H."/>
        </authorList>
    </citation>
    <scope>NUCLEOTIDE SEQUENCE [LARGE SCALE GENOMIC DNA]</scope>
    <source>
        <strain evidence="1">NVI 5450</strain>
    </source>
</reference>
<proteinExistence type="predicted"/>
<dbReference type="AlphaFoldDB" id="A0A090I8X7"/>
<protein>
    <submittedName>
        <fullName evidence="1">Uncharacterized protein</fullName>
    </submittedName>
</protein>
<dbReference type="Proteomes" id="UP000183794">
    <property type="component" value="Unassembled WGS sequence"/>
</dbReference>
<dbReference type="HOGENOM" id="CLU_137390_3_1_6"/>
<sequence>MITIINLSEANLFINLSQTITHSDYENVLEPVITDILKQHSQINVCIIFANDFSGFKFHALIDDAMMGIKYWQYWHKIALVSEPKWLHSIATTIEAINPISVESFSTTLQAELWFNEEEYF</sequence>
<accession>A0A090I8X7</accession>
<dbReference type="InterPro" id="IPR038396">
    <property type="entry name" value="SpoIIAA-like_sf"/>
</dbReference>
<dbReference type="InterPro" id="IPR036513">
    <property type="entry name" value="STAS_dom_sf"/>
</dbReference>
<dbReference type="InterPro" id="IPR021866">
    <property type="entry name" value="SpoIIAA-like"/>
</dbReference>
<dbReference type="RefSeq" id="WP_045108571.1">
    <property type="nucleotide sequence ID" value="NZ_CAWRBC010000110.1"/>
</dbReference>
<organism evidence="1 2">
    <name type="scientific">Moritella viscosa</name>
    <dbReference type="NCBI Taxonomy" id="80854"/>
    <lineage>
        <taxon>Bacteria</taxon>
        <taxon>Pseudomonadati</taxon>
        <taxon>Pseudomonadota</taxon>
        <taxon>Gammaproteobacteria</taxon>
        <taxon>Alteromonadales</taxon>
        <taxon>Moritellaceae</taxon>
        <taxon>Moritella</taxon>
    </lineage>
</organism>
<evidence type="ECO:0000313" key="1">
    <source>
        <dbReference type="EMBL" id="SGZ05075.1"/>
    </source>
</evidence>
<dbReference type="EMBL" id="FPLD01000073">
    <property type="protein sequence ID" value="SGZ05075.1"/>
    <property type="molecule type" value="Genomic_DNA"/>
</dbReference>
<dbReference type="STRING" id="80854.MVIS_0069"/>
<gene>
    <name evidence="1" type="ORF">NVI5450_2864</name>
</gene>
<dbReference type="SUPFAM" id="SSF52091">
    <property type="entry name" value="SpoIIaa-like"/>
    <property type="match status" value="1"/>
</dbReference>
<dbReference type="KEGG" id="mvs:MVIS_0069"/>
<name>A0A090I8X7_9GAMM</name>
<dbReference type="Gene3D" id="3.40.50.10600">
    <property type="entry name" value="SpoIIaa-like domains"/>
    <property type="match status" value="1"/>
</dbReference>
<dbReference type="OrthoDB" id="555504at2"/>
<evidence type="ECO:0000313" key="2">
    <source>
        <dbReference type="Proteomes" id="UP000183794"/>
    </source>
</evidence>
<dbReference type="PATRIC" id="fig|80854.5.peg.69"/>